<organism evidence="2 3">
    <name type="scientific">Azospirillum rugosum</name>
    <dbReference type="NCBI Taxonomy" id="416170"/>
    <lineage>
        <taxon>Bacteria</taxon>
        <taxon>Pseudomonadati</taxon>
        <taxon>Pseudomonadota</taxon>
        <taxon>Alphaproteobacteria</taxon>
        <taxon>Rhodospirillales</taxon>
        <taxon>Azospirillaceae</taxon>
        <taxon>Azospirillum</taxon>
    </lineage>
</organism>
<comment type="caution">
    <text evidence="2">The sequence shown here is derived from an EMBL/GenBank/DDBJ whole genome shotgun (WGS) entry which is preliminary data.</text>
</comment>
<gene>
    <name evidence="2" type="ORF">J2851_001867</name>
</gene>
<dbReference type="CDD" id="cd18692">
    <property type="entry name" value="PIN_VapC-like"/>
    <property type="match status" value="1"/>
</dbReference>
<proteinExistence type="predicted"/>
<dbReference type="EMBL" id="JAGINP010000005">
    <property type="protein sequence ID" value="MBP2292106.1"/>
    <property type="molecule type" value="Genomic_DNA"/>
</dbReference>
<evidence type="ECO:0000259" key="1">
    <source>
        <dbReference type="Pfam" id="PF01850"/>
    </source>
</evidence>
<name>A0ABS4SHQ6_9PROT</name>
<dbReference type="Pfam" id="PF01850">
    <property type="entry name" value="PIN"/>
    <property type="match status" value="1"/>
</dbReference>
<accession>A0ABS4SHQ6</accession>
<dbReference type="InterPro" id="IPR029060">
    <property type="entry name" value="PIN-like_dom_sf"/>
</dbReference>
<sequence>MRVSFDTNLLCYAFDHREPTKRALAQSFLERALQADCVLAQQALAEFYAVATRKLSLSSAEARSYVEDFQRSFAVECASQDCLASAMSAHRDHGIQFWDAMLWATVQKAGCDILLSEDGQDSRRLGNVLIVNPFLVTNREILDAALPPVE</sequence>
<keyword evidence="3" id="KW-1185">Reference proteome</keyword>
<evidence type="ECO:0000313" key="3">
    <source>
        <dbReference type="Proteomes" id="UP000781958"/>
    </source>
</evidence>
<dbReference type="InterPro" id="IPR002716">
    <property type="entry name" value="PIN_dom"/>
</dbReference>
<feature type="domain" description="PIN" evidence="1">
    <location>
        <begin position="5"/>
        <end position="119"/>
    </location>
</feature>
<reference evidence="2 3" key="1">
    <citation type="submission" date="2021-03" db="EMBL/GenBank/DDBJ databases">
        <title>Genomic Encyclopedia of Type Strains, Phase III (KMG-III): the genomes of soil and plant-associated and newly described type strains.</title>
        <authorList>
            <person name="Whitman W."/>
        </authorList>
    </citation>
    <scope>NUCLEOTIDE SEQUENCE [LARGE SCALE GENOMIC DNA]</scope>
    <source>
        <strain evidence="2 3">IMMIB AFH-6</strain>
    </source>
</reference>
<protein>
    <submittedName>
        <fullName evidence="2">Nucleic acid-binding protein</fullName>
    </submittedName>
</protein>
<dbReference type="Proteomes" id="UP000781958">
    <property type="component" value="Unassembled WGS sequence"/>
</dbReference>
<evidence type="ECO:0000313" key="2">
    <source>
        <dbReference type="EMBL" id="MBP2292106.1"/>
    </source>
</evidence>
<dbReference type="RefSeq" id="WP_209765920.1">
    <property type="nucleotide sequence ID" value="NZ_JAGINP010000005.1"/>
</dbReference>
<dbReference type="Gene3D" id="3.40.50.1010">
    <property type="entry name" value="5'-nuclease"/>
    <property type="match status" value="1"/>
</dbReference>
<dbReference type="SUPFAM" id="SSF88723">
    <property type="entry name" value="PIN domain-like"/>
    <property type="match status" value="1"/>
</dbReference>